<feature type="transmembrane region" description="Helical" evidence="1">
    <location>
        <begin position="66"/>
        <end position="88"/>
    </location>
</feature>
<sequence length="164" mass="18377">MHRFFLSRTCMLSLFAVIFLSQPYVLYAAEPSAPSPERKTLTEQVQTQVDVAGESAGLQKEDPRQYIGRVISIVLGFMGMLFLVLIVYAGYVRLTSHGEEDRIKKSTSTAVAAMLGLVIVLLAYGITRFVTSRVYNAATYDPVYEENNQAPDTIYKKSIHIKLF</sequence>
<comment type="caution">
    <text evidence="3">The sequence shown here is derived from an EMBL/GenBank/DDBJ whole genome shotgun (WGS) entry which is preliminary data.</text>
</comment>
<accession>A0A0G1BHX7</accession>
<name>A0A0G1BHX7_9BACT</name>
<keyword evidence="1" id="KW-0472">Membrane</keyword>
<feature type="chain" id="PRO_5002536211" evidence="2">
    <location>
        <begin position="29"/>
        <end position="164"/>
    </location>
</feature>
<feature type="signal peptide" evidence="2">
    <location>
        <begin position="1"/>
        <end position="28"/>
    </location>
</feature>
<dbReference type="Proteomes" id="UP000033867">
    <property type="component" value="Unassembled WGS sequence"/>
</dbReference>
<evidence type="ECO:0000256" key="2">
    <source>
        <dbReference type="SAM" id="SignalP"/>
    </source>
</evidence>
<evidence type="ECO:0000256" key="1">
    <source>
        <dbReference type="SAM" id="Phobius"/>
    </source>
</evidence>
<proteinExistence type="predicted"/>
<dbReference type="AlphaFoldDB" id="A0A0G1BHX7"/>
<feature type="transmembrane region" description="Helical" evidence="1">
    <location>
        <begin position="109"/>
        <end position="126"/>
    </location>
</feature>
<keyword evidence="1" id="KW-1133">Transmembrane helix</keyword>
<protein>
    <submittedName>
        <fullName evidence="3">Uncharacterized protein</fullName>
    </submittedName>
</protein>
<keyword evidence="1" id="KW-0812">Transmembrane</keyword>
<gene>
    <name evidence="3" type="ORF">UV42_C0004G0006</name>
</gene>
<keyword evidence="2" id="KW-0732">Signal</keyword>
<organism evidence="3 4">
    <name type="scientific">Candidatus Magasanikbacteria bacterium GW2011_GWE2_42_7</name>
    <dbReference type="NCBI Taxonomy" id="1619052"/>
    <lineage>
        <taxon>Bacteria</taxon>
        <taxon>Candidatus Magasanikiibacteriota</taxon>
    </lineage>
</organism>
<evidence type="ECO:0000313" key="4">
    <source>
        <dbReference type="Proteomes" id="UP000033867"/>
    </source>
</evidence>
<evidence type="ECO:0000313" key="3">
    <source>
        <dbReference type="EMBL" id="KKS72794.1"/>
    </source>
</evidence>
<reference evidence="3 4" key="1">
    <citation type="journal article" date="2015" name="Nature">
        <title>rRNA introns, odd ribosomes, and small enigmatic genomes across a large radiation of phyla.</title>
        <authorList>
            <person name="Brown C.T."/>
            <person name="Hug L.A."/>
            <person name="Thomas B.C."/>
            <person name="Sharon I."/>
            <person name="Castelle C.J."/>
            <person name="Singh A."/>
            <person name="Wilkins M.J."/>
            <person name="Williams K.H."/>
            <person name="Banfield J.F."/>
        </authorList>
    </citation>
    <scope>NUCLEOTIDE SEQUENCE [LARGE SCALE GENOMIC DNA]</scope>
</reference>
<dbReference type="EMBL" id="LCEK01000004">
    <property type="protein sequence ID" value="KKS72794.1"/>
    <property type="molecule type" value="Genomic_DNA"/>
</dbReference>